<name>A0A6H0A3Y9_9ENTR</name>
<dbReference type="EMBL" id="MN842294">
    <property type="protein sequence ID" value="QIS34324.1"/>
    <property type="molecule type" value="Genomic_DNA"/>
</dbReference>
<protein>
    <submittedName>
        <fullName evidence="1">Uncharacterized protein</fullName>
    </submittedName>
</protein>
<evidence type="ECO:0000313" key="1">
    <source>
        <dbReference type="EMBL" id="QIS34324.1"/>
    </source>
</evidence>
<accession>A0A6H0A3Y9</accession>
<organism evidence="1">
    <name type="scientific">Leclercia adecarboxylata</name>
    <dbReference type="NCBI Taxonomy" id="83655"/>
    <lineage>
        <taxon>Bacteria</taxon>
        <taxon>Pseudomonadati</taxon>
        <taxon>Pseudomonadota</taxon>
        <taxon>Gammaproteobacteria</taxon>
        <taxon>Enterobacterales</taxon>
        <taxon>Enterobacteriaceae</taxon>
        <taxon>Leclercia</taxon>
    </lineage>
</organism>
<reference evidence="1" key="1">
    <citation type="submission" date="2019-12" db="EMBL/GenBank/DDBJ databases">
        <title>Compelete sequence of Tn6502.</title>
        <authorList>
            <person name="Zhou D."/>
        </authorList>
    </citation>
    <scope>NUCLEOTIDE SEQUENCE</scope>
    <source>
        <strain evidence="1">G426</strain>
        <plasmid evidence="1">pG426-FII</plasmid>
    </source>
</reference>
<dbReference type="AlphaFoldDB" id="A0A6H0A3Y9"/>
<geneLocation type="plasmid" evidence="1">
    <name>pG426-FII</name>
</geneLocation>
<sequence length="42" mass="4555">MLRACLSLLITSRAYLAITAVNAILFLIDFNPTGTTDGTNLR</sequence>
<keyword evidence="1" id="KW-0614">Plasmid</keyword>
<proteinExistence type="predicted"/>